<evidence type="ECO:0000256" key="1">
    <source>
        <dbReference type="ARBA" id="ARBA00004123"/>
    </source>
</evidence>
<dbReference type="SUPFAM" id="SSF57701">
    <property type="entry name" value="Zn2/Cys6 DNA-binding domain"/>
    <property type="match status" value="1"/>
</dbReference>
<dbReference type="HOGENOM" id="CLU_016897_0_0_1"/>
<keyword evidence="6" id="KW-1185">Reference proteome</keyword>
<keyword evidence="2" id="KW-0539">Nucleus</keyword>
<dbReference type="Pfam" id="PF00172">
    <property type="entry name" value="Zn_clus"/>
    <property type="match status" value="1"/>
</dbReference>
<dbReference type="Gene3D" id="4.10.240.10">
    <property type="entry name" value="Zn(2)-C6 fungal-type DNA-binding domain"/>
    <property type="match status" value="1"/>
</dbReference>
<dbReference type="AlphaFoldDB" id="S3CL22"/>
<dbReference type="PROSITE" id="PS00463">
    <property type="entry name" value="ZN2_CY6_FUNGAL_1"/>
    <property type="match status" value="1"/>
</dbReference>
<dbReference type="STRING" id="1262450.S3CL22"/>
<dbReference type="GO" id="GO:0000981">
    <property type="term" value="F:DNA-binding transcription factor activity, RNA polymerase II-specific"/>
    <property type="evidence" value="ECO:0007669"/>
    <property type="project" value="InterPro"/>
</dbReference>
<proteinExistence type="predicted"/>
<feature type="compositionally biased region" description="Low complexity" evidence="3">
    <location>
        <begin position="98"/>
        <end position="119"/>
    </location>
</feature>
<dbReference type="Proteomes" id="UP000016923">
    <property type="component" value="Unassembled WGS sequence"/>
</dbReference>
<dbReference type="VEuPathDB" id="FungiDB:F503_07834"/>
<dbReference type="InterPro" id="IPR001138">
    <property type="entry name" value="Zn2Cys6_DnaBD"/>
</dbReference>
<name>S3CL22_OPHP1</name>
<dbReference type="PANTHER" id="PTHR31001">
    <property type="entry name" value="UNCHARACTERIZED TRANSCRIPTIONAL REGULATORY PROTEIN"/>
    <property type="match status" value="1"/>
</dbReference>
<dbReference type="InterPro" id="IPR050613">
    <property type="entry name" value="Sec_Metabolite_Reg"/>
</dbReference>
<dbReference type="EMBL" id="KE148151">
    <property type="protein sequence ID" value="EPE07183.1"/>
    <property type="molecule type" value="Genomic_DNA"/>
</dbReference>
<evidence type="ECO:0000256" key="3">
    <source>
        <dbReference type="SAM" id="MobiDB-lite"/>
    </source>
</evidence>
<feature type="domain" description="Zn(2)-C6 fungal-type" evidence="4">
    <location>
        <begin position="41"/>
        <end position="72"/>
    </location>
</feature>
<organism evidence="5 6">
    <name type="scientific">Ophiostoma piceae (strain UAMH 11346)</name>
    <name type="common">Sap stain fungus</name>
    <dbReference type="NCBI Taxonomy" id="1262450"/>
    <lineage>
        <taxon>Eukaryota</taxon>
        <taxon>Fungi</taxon>
        <taxon>Dikarya</taxon>
        <taxon>Ascomycota</taxon>
        <taxon>Pezizomycotina</taxon>
        <taxon>Sordariomycetes</taxon>
        <taxon>Sordariomycetidae</taxon>
        <taxon>Ophiostomatales</taxon>
        <taxon>Ophiostomataceae</taxon>
        <taxon>Ophiostoma</taxon>
    </lineage>
</organism>
<sequence length="805" mass="87416">MADDTSEIPAGYFTTFSLSDPNGLTPETLVRAQRRNRRVFVCIPCHRKKLKCDKLSPCSRCLAAGIPNECSYQPPPTTSNTAKRTRKVSRNDMKRDLSPGASFGSPCSSSSLDPCSFRSTPASKTTNGTSLGSSEDDEWGVSQPLIKPLNGATHWARIACGFGEAVPYLFGTECHWQQRYREVKNLECLFTNLNGSTNFPFSNSSVSKCQILRSFPPNHIIDTLVANYMDTFGTTHYLFHASQLSYDVQTAVSDEWLAQFCMVLALGAEAAPRYLFSSLGQSAAEWAGIFLSAAQASFSRSSYMAAPSLSTVRTLCMMVIAKLVEIPASGGSTCGSGAHSPLVSLMSFTVQTAKTLQLHRSASAALHRTTMVGDSPMEEQNSSLEAEMRRRIWVTVRLLDLETSLRSGTTTHSEAGDAEPPQDHTTTGSSCNSSDIFSIECIHDGLCQDTGCFGSNSFSSSSDIRLDFGYENDKGRDADYDYLYQKQLFSFLPLLASIINTVNSSTKPSPTPRQVAAWAASVQKCLGDINSLVRDEDDARTANQTFRSATQSQHLRTVANRVLLASQHDLFCDSLASLGPPSPEAQLAQSAVIESSLALLNTQKNWATSAADFAGPCPNTCADLATAENVVSVDTPFSLLRTLQPVFDFPGLPGTSLLVTKAPAVHTTAWLLDLCHDDFAAALMYIVLAWRAMHCESQNHDESDIFGLQSAGGETAAAAVRSGYQIMRDRSNRSVAHFNEFFGIAIVFACFRGLDSGDMLSQVVEATNDVEQVVVAGRRDLLWAADSYTPDEALMFSTPTMPYSL</sequence>
<dbReference type="OrthoDB" id="4236860at2759"/>
<dbReference type="SMART" id="SM00066">
    <property type="entry name" value="GAL4"/>
    <property type="match status" value="1"/>
</dbReference>
<dbReference type="eggNOG" id="ENOG502SDU9">
    <property type="taxonomic scope" value="Eukaryota"/>
</dbReference>
<gene>
    <name evidence="5" type="ORF">F503_07834</name>
</gene>
<feature type="region of interest" description="Disordered" evidence="3">
    <location>
        <begin position="72"/>
        <end position="139"/>
    </location>
</feature>
<reference evidence="5 6" key="1">
    <citation type="journal article" date="2013" name="BMC Genomics">
        <title>The genome and transcriptome of the pine saprophyte Ophiostoma piceae, and a comparison with the bark beetle-associated pine pathogen Grosmannia clavigera.</title>
        <authorList>
            <person name="Haridas S."/>
            <person name="Wang Y."/>
            <person name="Lim L."/>
            <person name="Massoumi Alamouti S."/>
            <person name="Jackman S."/>
            <person name="Docking R."/>
            <person name="Robertson G."/>
            <person name="Birol I."/>
            <person name="Bohlmann J."/>
            <person name="Breuil C."/>
        </authorList>
    </citation>
    <scope>NUCLEOTIDE SEQUENCE [LARGE SCALE GENOMIC DNA]</scope>
    <source>
        <strain evidence="5 6">UAMH 11346</strain>
    </source>
</reference>
<dbReference type="InterPro" id="IPR036864">
    <property type="entry name" value="Zn2-C6_fun-type_DNA-bd_sf"/>
</dbReference>
<evidence type="ECO:0000256" key="2">
    <source>
        <dbReference type="ARBA" id="ARBA00023242"/>
    </source>
</evidence>
<feature type="region of interest" description="Disordered" evidence="3">
    <location>
        <begin position="407"/>
        <end position="429"/>
    </location>
</feature>
<dbReference type="CDD" id="cd00067">
    <property type="entry name" value="GAL4"/>
    <property type="match status" value="1"/>
</dbReference>
<dbReference type="OMA" id="TVRTLCM"/>
<evidence type="ECO:0000313" key="6">
    <source>
        <dbReference type="Proteomes" id="UP000016923"/>
    </source>
</evidence>
<comment type="subcellular location">
    <subcellularLocation>
        <location evidence="1">Nucleus</location>
    </subcellularLocation>
</comment>
<dbReference type="GO" id="GO:0008270">
    <property type="term" value="F:zinc ion binding"/>
    <property type="evidence" value="ECO:0007669"/>
    <property type="project" value="InterPro"/>
</dbReference>
<dbReference type="PROSITE" id="PS50048">
    <property type="entry name" value="ZN2_CY6_FUNGAL_2"/>
    <property type="match status" value="1"/>
</dbReference>
<evidence type="ECO:0000259" key="4">
    <source>
        <dbReference type="PROSITE" id="PS50048"/>
    </source>
</evidence>
<dbReference type="CDD" id="cd12148">
    <property type="entry name" value="fungal_TF_MHR"/>
    <property type="match status" value="1"/>
</dbReference>
<dbReference type="GO" id="GO:0005634">
    <property type="term" value="C:nucleus"/>
    <property type="evidence" value="ECO:0007669"/>
    <property type="project" value="UniProtKB-SubCell"/>
</dbReference>
<accession>S3CL22</accession>
<protein>
    <submittedName>
        <fullName evidence="5">Zinc c6 transcription factor</fullName>
    </submittedName>
</protein>
<evidence type="ECO:0000313" key="5">
    <source>
        <dbReference type="EMBL" id="EPE07183.1"/>
    </source>
</evidence>
<feature type="compositionally biased region" description="Polar residues" evidence="3">
    <location>
        <begin position="120"/>
        <end position="133"/>
    </location>
</feature>